<dbReference type="GO" id="GO:0016020">
    <property type="term" value="C:membrane"/>
    <property type="evidence" value="ECO:0007669"/>
    <property type="project" value="UniProtKB-SubCell"/>
</dbReference>
<dbReference type="InterPro" id="IPR000620">
    <property type="entry name" value="EamA_dom"/>
</dbReference>
<comment type="caution">
    <text evidence="8">The sequence shown here is derived from an EMBL/GenBank/DDBJ whole genome shotgun (WGS) entry which is preliminary data.</text>
</comment>
<dbReference type="OrthoDB" id="9812899at2"/>
<feature type="transmembrane region" description="Helical" evidence="6">
    <location>
        <begin position="141"/>
        <end position="159"/>
    </location>
</feature>
<evidence type="ECO:0000313" key="9">
    <source>
        <dbReference type="Proteomes" id="UP000295399"/>
    </source>
</evidence>
<feature type="transmembrane region" description="Helical" evidence="6">
    <location>
        <begin position="251"/>
        <end position="271"/>
    </location>
</feature>
<name>A0A4V2SPW4_RHOSA</name>
<feature type="domain" description="EamA" evidence="7">
    <location>
        <begin position="164"/>
        <end position="293"/>
    </location>
</feature>
<feature type="transmembrane region" description="Helical" evidence="6">
    <location>
        <begin position="26"/>
        <end position="43"/>
    </location>
</feature>
<keyword evidence="3 6" id="KW-0812">Transmembrane</keyword>
<gene>
    <name evidence="8" type="ORF">EV659_103103</name>
</gene>
<dbReference type="PANTHER" id="PTHR22911">
    <property type="entry name" value="ACYL-MALONYL CONDENSING ENZYME-RELATED"/>
    <property type="match status" value="1"/>
</dbReference>
<dbReference type="Pfam" id="PF00892">
    <property type="entry name" value="EamA"/>
    <property type="match status" value="2"/>
</dbReference>
<keyword evidence="9" id="KW-1185">Reference proteome</keyword>
<evidence type="ECO:0000256" key="1">
    <source>
        <dbReference type="ARBA" id="ARBA00004141"/>
    </source>
</evidence>
<feature type="transmembrane region" description="Helical" evidence="6">
    <location>
        <begin position="223"/>
        <end position="244"/>
    </location>
</feature>
<sequence length="316" mass="32792">MTPAGPASGGGGAGGFAGLDPTVRGMAYMLASCVAFALVWTLIRIAGETVSAFMIMFARTAFGCLSLAPDLRGRGLAVLRTRRLPVHLIRGVTSVVGTFGIFYAVTVTPLGLVVAISYAAPLFTTMGAVLLFGERIHARRVAALIVGFAGMLLVLRPGAVEFDLGVAGAIAGTLGIAGSMLTIKALAPTDRSDTIVAYAFLLPLPVTFAAALPGWVWPGPVDWALLIAIGLLASVGQRTLAMAFAEADAGAILPIDFVRLVLATAFGAWLFDERVDWLTGAGALIILASTVYLARREAIAGHAGATERSDARPERR</sequence>
<evidence type="ECO:0000256" key="3">
    <source>
        <dbReference type="ARBA" id="ARBA00022692"/>
    </source>
</evidence>
<evidence type="ECO:0000259" key="7">
    <source>
        <dbReference type="Pfam" id="PF00892"/>
    </source>
</evidence>
<feature type="transmembrane region" description="Helical" evidence="6">
    <location>
        <begin position="165"/>
        <end position="183"/>
    </location>
</feature>
<dbReference type="EMBL" id="SLXO01000003">
    <property type="protein sequence ID" value="TCP36216.1"/>
    <property type="molecule type" value="Genomic_DNA"/>
</dbReference>
<dbReference type="RefSeq" id="WP_132707776.1">
    <property type="nucleotide sequence ID" value="NZ_JACIGF010000003.1"/>
</dbReference>
<evidence type="ECO:0000313" key="8">
    <source>
        <dbReference type="EMBL" id="TCP36216.1"/>
    </source>
</evidence>
<evidence type="ECO:0000256" key="4">
    <source>
        <dbReference type="ARBA" id="ARBA00022989"/>
    </source>
</evidence>
<dbReference type="AlphaFoldDB" id="A0A4V2SPW4"/>
<dbReference type="InterPro" id="IPR037185">
    <property type="entry name" value="EmrE-like"/>
</dbReference>
<feature type="transmembrane region" description="Helical" evidence="6">
    <location>
        <begin position="112"/>
        <end position="132"/>
    </location>
</feature>
<proteinExistence type="inferred from homology"/>
<dbReference type="Proteomes" id="UP000295399">
    <property type="component" value="Unassembled WGS sequence"/>
</dbReference>
<protein>
    <submittedName>
        <fullName evidence="8">Putative membrane protein</fullName>
    </submittedName>
</protein>
<evidence type="ECO:0000256" key="2">
    <source>
        <dbReference type="ARBA" id="ARBA00009853"/>
    </source>
</evidence>
<dbReference type="PANTHER" id="PTHR22911:SF6">
    <property type="entry name" value="SOLUTE CARRIER FAMILY 35 MEMBER G1"/>
    <property type="match status" value="1"/>
</dbReference>
<reference evidence="8 9" key="1">
    <citation type="submission" date="2019-03" db="EMBL/GenBank/DDBJ databases">
        <title>Genomic Encyclopedia of Type Strains, Phase IV (KMG-IV): sequencing the most valuable type-strain genomes for metagenomic binning, comparative biology and taxonomic classification.</title>
        <authorList>
            <person name="Goeker M."/>
        </authorList>
    </citation>
    <scope>NUCLEOTIDE SEQUENCE [LARGE SCALE GENOMIC DNA]</scope>
    <source>
        <strain evidence="8 9">DSM 2132</strain>
    </source>
</reference>
<comment type="subcellular location">
    <subcellularLocation>
        <location evidence="1">Membrane</location>
        <topology evidence="1">Multi-pass membrane protein</topology>
    </subcellularLocation>
</comment>
<evidence type="ECO:0000256" key="5">
    <source>
        <dbReference type="ARBA" id="ARBA00023136"/>
    </source>
</evidence>
<comment type="similarity">
    <text evidence="2">Belongs to the drug/metabolite transporter (DMT) superfamily. 10 TMS drug/metabolite exporter (DME) (TC 2.A.7.3) family.</text>
</comment>
<evidence type="ECO:0000256" key="6">
    <source>
        <dbReference type="SAM" id="Phobius"/>
    </source>
</evidence>
<feature type="domain" description="EamA" evidence="7">
    <location>
        <begin position="24"/>
        <end position="155"/>
    </location>
</feature>
<keyword evidence="4 6" id="KW-1133">Transmembrane helix</keyword>
<keyword evidence="5 6" id="KW-0472">Membrane</keyword>
<dbReference type="SUPFAM" id="SSF103481">
    <property type="entry name" value="Multidrug resistance efflux transporter EmrE"/>
    <property type="match status" value="2"/>
</dbReference>
<dbReference type="InParanoid" id="A0A4V2SPW4"/>
<accession>A0A4V2SPW4</accession>
<feature type="transmembrane region" description="Helical" evidence="6">
    <location>
        <begin position="88"/>
        <end position="106"/>
    </location>
</feature>
<feature type="transmembrane region" description="Helical" evidence="6">
    <location>
        <begin position="277"/>
        <end position="294"/>
    </location>
</feature>
<organism evidence="8 9">
    <name type="scientific">Rhodothalassium salexigens DSM 2132</name>
    <dbReference type="NCBI Taxonomy" id="1188247"/>
    <lineage>
        <taxon>Bacteria</taxon>
        <taxon>Pseudomonadati</taxon>
        <taxon>Pseudomonadota</taxon>
        <taxon>Alphaproteobacteria</taxon>
        <taxon>Rhodothalassiales</taxon>
        <taxon>Rhodothalassiaceae</taxon>
        <taxon>Rhodothalassium</taxon>
    </lineage>
</organism>
<feature type="transmembrane region" description="Helical" evidence="6">
    <location>
        <begin position="195"/>
        <end position="217"/>
    </location>
</feature>